<dbReference type="GO" id="GO:0004802">
    <property type="term" value="F:transketolase activity"/>
    <property type="evidence" value="ECO:0007669"/>
    <property type="project" value="TreeGrafter"/>
</dbReference>
<dbReference type="EMBL" id="PFBO01000106">
    <property type="protein sequence ID" value="PIT90301.1"/>
    <property type="molecule type" value="Genomic_DNA"/>
</dbReference>
<dbReference type="Pfam" id="PF02780">
    <property type="entry name" value="Transketolase_C"/>
    <property type="match status" value="1"/>
</dbReference>
<proteinExistence type="predicted"/>
<dbReference type="Gene3D" id="3.40.50.920">
    <property type="match status" value="1"/>
</dbReference>
<keyword evidence="3" id="KW-0460">Magnesium</keyword>
<evidence type="ECO:0000313" key="5">
    <source>
        <dbReference type="EMBL" id="PIT90301.1"/>
    </source>
</evidence>
<organism evidence="5 6">
    <name type="scientific">Candidatus Komeilibacteria bacterium CG10_big_fil_rev_8_21_14_0_10_41_13</name>
    <dbReference type="NCBI Taxonomy" id="1974476"/>
    <lineage>
        <taxon>Bacteria</taxon>
        <taxon>Candidatus Komeiliibacteriota</taxon>
    </lineage>
</organism>
<reference evidence="6" key="1">
    <citation type="submission" date="2017-09" db="EMBL/GenBank/DDBJ databases">
        <title>Depth-based differentiation of microbial function through sediment-hosted aquifers and enrichment of novel symbionts in the deep terrestrial subsurface.</title>
        <authorList>
            <person name="Probst A.J."/>
            <person name="Ladd B."/>
            <person name="Jarett J.K."/>
            <person name="Geller-Mcgrath D.E."/>
            <person name="Sieber C.M.K."/>
            <person name="Emerson J.B."/>
            <person name="Anantharaman K."/>
            <person name="Thomas B.C."/>
            <person name="Malmstrom R."/>
            <person name="Stieglmeier M."/>
            <person name="Klingl A."/>
            <person name="Woyke T."/>
            <person name="Ryan C.M."/>
            <person name="Banfield J.F."/>
        </authorList>
    </citation>
    <scope>NUCLEOTIDE SEQUENCE [LARGE SCALE GENOMIC DNA]</scope>
</reference>
<sequence length="131" mass="14431">KILRSSSKDQITVVAAGITVFEALKAYDQLLNEKIKIRIIDLYSIKPLDIKTLTKAARETKGLITVEDHYPAGGLGEAVAAALSGLVKVEIMAVSKIPRSGRPDQLLNYEQINDQAIIKKVKEIIYGQKKK</sequence>
<evidence type="ECO:0000313" key="6">
    <source>
        <dbReference type="Proteomes" id="UP000230543"/>
    </source>
</evidence>
<evidence type="ECO:0000256" key="2">
    <source>
        <dbReference type="ARBA" id="ARBA00022723"/>
    </source>
</evidence>
<dbReference type="AlphaFoldDB" id="A0A2M6WBZ1"/>
<evidence type="ECO:0000256" key="3">
    <source>
        <dbReference type="ARBA" id="ARBA00022842"/>
    </source>
</evidence>
<feature type="non-terminal residue" evidence="5">
    <location>
        <position position="1"/>
    </location>
</feature>
<dbReference type="SUPFAM" id="SSF52922">
    <property type="entry name" value="TK C-terminal domain-like"/>
    <property type="match status" value="1"/>
</dbReference>
<dbReference type="InterPro" id="IPR009014">
    <property type="entry name" value="Transketo_C/PFOR_II"/>
</dbReference>
<dbReference type="InterPro" id="IPR051424">
    <property type="entry name" value="Transketolase-like"/>
</dbReference>
<evidence type="ECO:0000259" key="4">
    <source>
        <dbReference type="Pfam" id="PF02780"/>
    </source>
</evidence>
<name>A0A2M6WBZ1_9BACT</name>
<comment type="caution">
    <text evidence="5">The sequence shown here is derived from an EMBL/GenBank/DDBJ whole genome shotgun (WGS) entry which is preliminary data.</text>
</comment>
<dbReference type="PANTHER" id="PTHR43195">
    <property type="entry name" value="TRANSKETOLASE"/>
    <property type="match status" value="1"/>
</dbReference>
<keyword evidence="1" id="KW-0808">Transferase</keyword>
<protein>
    <submittedName>
        <fullName evidence="5">Transketolase</fullName>
    </submittedName>
</protein>
<dbReference type="GO" id="GO:0030976">
    <property type="term" value="F:thiamine pyrophosphate binding"/>
    <property type="evidence" value="ECO:0007669"/>
    <property type="project" value="TreeGrafter"/>
</dbReference>
<dbReference type="GO" id="GO:0046872">
    <property type="term" value="F:metal ion binding"/>
    <property type="evidence" value="ECO:0007669"/>
    <property type="project" value="UniProtKB-KW"/>
</dbReference>
<accession>A0A2M6WBZ1</accession>
<evidence type="ECO:0000256" key="1">
    <source>
        <dbReference type="ARBA" id="ARBA00022679"/>
    </source>
</evidence>
<dbReference type="PANTHER" id="PTHR43195:SF1">
    <property type="entry name" value="FI06132P-RELATED"/>
    <property type="match status" value="1"/>
</dbReference>
<dbReference type="InterPro" id="IPR033248">
    <property type="entry name" value="Transketolase_C"/>
</dbReference>
<dbReference type="Proteomes" id="UP000230543">
    <property type="component" value="Unassembled WGS sequence"/>
</dbReference>
<feature type="domain" description="Transketolase C-terminal" evidence="4">
    <location>
        <begin position="3"/>
        <end position="117"/>
    </location>
</feature>
<keyword evidence="2" id="KW-0479">Metal-binding</keyword>
<gene>
    <name evidence="5" type="ORF">COU22_02905</name>
</gene>